<dbReference type="GO" id="GO:0005634">
    <property type="term" value="C:nucleus"/>
    <property type="evidence" value="ECO:0007669"/>
    <property type="project" value="TreeGrafter"/>
</dbReference>
<dbReference type="InterPro" id="IPR037136">
    <property type="entry name" value="RNA3'_phos_cyclase_dom_sf"/>
</dbReference>
<dbReference type="InterPro" id="IPR013791">
    <property type="entry name" value="RNA3'-term_phos_cycl_insert"/>
</dbReference>
<dbReference type="GO" id="GO:0006396">
    <property type="term" value="P:RNA processing"/>
    <property type="evidence" value="ECO:0007669"/>
    <property type="project" value="InterPro"/>
</dbReference>
<dbReference type="NCBIfam" id="TIGR03399">
    <property type="entry name" value="RNA_3prim_cycl"/>
    <property type="match status" value="1"/>
</dbReference>
<dbReference type="HOGENOM" id="CLU_027882_0_1_1"/>
<dbReference type="Pfam" id="PF01137">
    <property type="entry name" value="RTC"/>
    <property type="match status" value="1"/>
</dbReference>
<dbReference type="GO" id="GO:0005524">
    <property type="term" value="F:ATP binding"/>
    <property type="evidence" value="ECO:0007669"/>
    <property type="project" value="UniProtKB-KW"/>
</dbReference>
<evidence type="ECO:0000256" key="2">
    <source>
        <dbReference type="ARBA" id="ARBA00012725"/>
    </source>
</evidence>
<dbReference type="SUPFAM" id="SSF52913">
    <property type="entry name" value="RNA 3'-terminal phosphate cyclase, RPTC, insert domain"/>
    <property type="match status" value="1"/>
</dbReference>
<dbReference type="PANTHER" id="PTHR11096">
    <property type="entry name" value="RNA 3' TERMINAL PHOSPHATE CYCLASE"/>
    <property type="match status" value="1"/>
</dbReference>
<dbReference type="STRING" id="747525.W4KKQ0"/>
<dbReference type="RefSeq" id="XP_009542482.1">
    <property type="nucleotide sequence ID" value="XM_009544187.1"/>
</dbReference>
<feature type="binding site" evidence="7">
    <location>
        <position position="122"/>
    </location>
    <ligand>
        <name>ATP</name>
        <dbReference type="ChEBI" id="CHEBI:30616"/>
    </ligand>
</feature>
<reference evidence="11 12" key="1">
    <citation type="journal article" date="2012" name="New Phytol.">
        <title>Insight into trade-off between wood decay and parasitism from the genome of a fungal forest pathogen.</title>
        <authorList>
            <person name="Olson A."/>
            <person name="Aerts A."/>
            <person name="Asiegbu F."/>
            <person name="Belbahri L."/>
            <person name="Bouzid O."/>
            <person name="Broberg A."/>
            <person name="Canback B."/>
            <person name="Coutinho P.M."/>
            <person name="Cullen D."/>
            <person name="Dalman K."/>
            <person name="Deflorio G."/>
            <person name="van Diepen L.T."/>
            <person name="Dunand C."/>
            <person name="Duplessis S."/>
            <person name="Durling M."/>
            <person name="Gonthier P."/>
            <person name="Grimwood J."/>
            <person name="Fossdal C.G."/>
            <person name="Hansson D."/>
            <person name="Henrissat B."/>
            <person name="Hietala A."/>
            <person name="Himmelstrand K."/>
            <person name="Hoffmeister D."/>
            <person name="Hogberg N."/>
            <person name="James T.Y."/>
            <person name="Karlsson M."/>
            <person name="Kohler A."/>
            <person name="Kues U."/>
            <person name="Lee Y.H."/>
            <person name="Lin Y.C."/>
            <person name="Lind M."/>
            <person name="Lindquist E."/>
            <person name="Lombard V."/>
            <person name="Lucas S."/>
            <person name="Lunden K."/>
            <person name="Morin E."/>
            <person name="Murat C."/>
            <person name="Park J."/>
            <person name="Raffaello T."/>
            <person name="Rouze P."/>
            <person name="Salamov A."/>
            <person name="Schmutz J."/>
            <person name="Solheim H."/>
            <person name="Stahlberg J."/>
            <person name="Velez H."/>
            <person name="de Vries R.P."/>
            <person name="Wiebenga A."/>
            <person name="Woodward S."/>
            <person name="Yakovlev I."/>
            <person name="Garbelotto M."/>
            <person name="Martin F."/>
            <person name="Grigoriev I.V."/>
            <person name="Stenlid J."/>
        </authorList>
    </citation>
    <scope>NUCLEOTIDE SEQUENCE [LARGE SCALE GENOMIC DNA]</scope>
    <source>
        <strain evidence="11 12">TC 32-1</strain>
    </source>
</reference>
<dbReference type="Gene3D" id="3.65.10.20">
    <property type="entry name" value="RNA 3'-terminal phosphate cyclase domain"/>
    <property type="match status" value="1"/>
</dbReference>
<dbReference type="AlphaFoldDB" id="W4KKQ0"/>
<dbReference type="EMBL" id="KI925455">
    <property type="protein sequence ID" value="ETW85646.1"/>
    <property type="molecule type" value="Genomic_DNA"/>
</dbReference>
<dbReference type="InterPro" id="IPR023797">
    <property type="entry name" value="RNA3'_phos_cyclase_dom"/>
</dbReference>
<organism evidence="11 12">
    <name type="scientific">Heterobasidion irregulare (strain TC 32-1)</name>
    <dbReference type="NCBI Taxonomy" id="747525"/>
    <lineage>
        <taxon>Eukaryota</taxon>
        <taxon>Fungi</taxon>
        <taxon>Dikarya</taxon>
        <taxon>Basidiomycota</taxon>
        <taxon>Agaricomycotina</taxon>
        <taxon>Agaricomycetes</taxon>
        <taxon>Russulales</taxon>
        <taxon>Bondarzewiaceae</taxon>
        <taxon>Heterobasidion</taxon>
        <taxon>Heterobasidion annosum species complex</taxon>
    </lineage>
</organism>
<evidence type="ECO:0000256" key="6">
    <source>
        <dbReference type="PIRSR" id="PIRSR005378-1"/>
    </source>
</evidence>
<evidence type="ECO:0000313" key="12">
    <source>
        <dbReference type="Proteomes" id="UP000030671"/>
    </source>
</evidence>
<gene>
    <name evidence="11" type="ORF">HETIRDRAFT_379682</name>
</gene>
<feature type="active site" description="Tele-AMP-histidine intermediate" evidence="6">
    <location>
        <position position="343"/>
    </location>
</feature>
<protein>
    <recommendedName>
        <fullName evidence="2">RNA 3'-terminal-phosphate cyclase (ATP)</fullName>
        <ecNumber evidence="2">6.5.1.4</ecNumber>
    </recommendedName>
</protein>
<dbReference type="InterPro" id="IPR020719">
    <property type="entry name" value="RNA3'_term_phos_cycl-like_CS"/>
</dbReference>
<accession>W4KKQ0</accession>
<feature type="domain" description="RNA 3'-terminal phosphate cyclase" evidence="9">
    <location>
        <begin position="30"/>
        <end position="361"/>
    </location>
</feature>
<dbReference type="SUPFAM" id="SSF55205">
    <property type="entry name" value="EPT/RTPC-like"/>
    <property type="match status" value="2"/>
</dbReference>
<evidence type="ECO:0000256" key="3">
    <source>
        <dbReference type="ARBA" id="ARBA00022598"/>
    </source>
</evidence>
<evidence type="ECO:0000256" key="8">
    <source>
        <dbReference type="SAM" id="MobiDB-lite"/>
    </source>
</evidence>
<dbReference type="Gene3D" id="3.30.360.20">
    <property type="entry name" value="RNA 3'-terminal phosphate cyclase, insert domain"/>
    <property type="match status" value="1"/>
</dbReference>
<evidence type="ECO:0000256" key="1">
    <source>
        <dbReference type="ARBA" id="ARBA00009206"/>
    </source>
</evidence>
<dbReference type="InterPro" id="IPR013792">
    <property type="entry name" value="RNA3'P_cycl/enolpyr_Trfase_a/b"/>
</dbReference>
<dbReference type="InterPro" id="IPR036553">
    <property type="entry name" value="RPTC_insert"/>
</dbReference>
<feature type="region of interest" description="Disordered" evidence="8">
    <location>
        <begin position="383"/>
        <end position="410"/>
    </location>
</feature>
<dbReference type="PANTHER" id="PTHR11096:SF0">
    <property type="entry name" value="RNA 3'-TERMINAL PHOSPHATE CYCLASE"/>
    <property type="match status" value="1"/>
</dbReference>
<evidence type="ECO:0000256" key="4">
    <source>
        <dbReference type="ARBA" id="ARBA00022741"/>
    </source>
</evidence>
<feature type="binding site" evidence="7">
    <location>
        <begin position="317"/>
        <end position="321"/>
    </location>
    <ligand>
        <name>ATP</name>
        <dbReference type="ChEBI" id="CHEBI:30616"/>
    </ligand>
</feature>
<evidence type="ECO:0000259" key="9">
    <source>
        <dbReference type="Pfam" id="PF01137"/>
    </source>
</evidence>
<dbReference type="GeneID" id="20671980"/>
<keyword evidence="4 7" id="KW-0547">Nucleotide-binding</keyword>
<proteinExistence type="inferred from homology"/>
<dbReference type="eggNOG" id="KOG3980">
    <property type="taxonomic scope" value="Eukaryota"/>
</dbReference>
<evidence type="ECO:0000313" key="11">
    <source>
        <dbReference type="EMBL" id="ETW85646.1"/>
    </source>
</evidence>
<dbReference type="Proteomes" id="UP000030671">
    <property type="component" value="Unassembled WGS sequence"/>
</dbReference>
<keyword evidence="12" id="KW-1185">Reference proteome</keyword>
<name>W4KKQ0_HETIT</name>
<dbReference type="OrthoDB" id="25029at2759"/>
<dbReference type="KEGG" id="hir:HETIRDRAFT_379682"/>
<evidence type="ECO:0000256" key="5">
    <source>
        <dbReference type="ARBA" id="ARBA00024481"/>
    </source>
</evidence>
<dbReference type="InParanoid" id="W4KKQ0"/>
<dbReference type="GO" id="GO:0003963">
    <property type="term" value="F:RNA-3'-phosphate cyclase activity"/>
    <property type="evidence" value="ECO:0007669"/>
    <property type="project" value="UniProtKB-EC"/>
</dbReference>
<feature type="domain" description="RNA 3'-terminal phosphate cyclase insert" evidence="10">
    <location>
        <begin position="208"/>
        <end position="308"/>
    </location>
</feature>
<keyword evidence="3" id="KW-0436">Ligase</keyword>
<dbReference type="PROSITE" id="PS01287">
    <property type="entry name" value="RTC"/>
    <property type="match status" value="1"/>
</dbReference>
<dbReference type="InterPro" id="IPR000228">
    <property type="entry name" value="RNA3'_term_phos_cyc"/>
</dbReference>
<dbReference type="InterPro" id="IPR017770">
    <property type="entry name" value="RNA3'_term_phos_cyc_type_1"/>
</dbReference>
<dbReference type="PIRSF" id="PIRSF005378">
    <property type="entry name" value="RNA3'_term_phos_cycl_euk"/>
    <property type="match status" value="1"/>
</dbReference>
<sequence>MSDIDASKADMQLYKPVATIASAVIDGSRLEGGGQLVRNAVALSALMSKPIIVQNIRQNRVPPGLKKQHQAGIQLVGEIASATLAGVRDCSTEIHFHPGALRLSREYKADSKTAGSTALLLQVALPTILFFSAPTSPPTRLVLRGGTNALHAPQIDYTSVVLLPFLRRLGLEPHLDVRRRGYWPKGGGEVEFALPPVPGPLRPVTMLTRGAVRAVRGRAYVSGVPAFLAREMRDAAMAYLVSRGVDASVIDIEAVRERDKDALGGASGIFVWAETVEGCLIAGSAVGMKLLHPKTVGEEAAELLWRNLEHGGCVDEFMQDQMIIFLALAKGESIVKTGPLTLHTKTAIWVAEQLTDAKFEIEEDSSGQGVLIRCQGIGLTAEQIPHTNKTEASPPPRAKSRVLYDSLSKR</sequence>
<comment type="similarity">
    <text evidence="1">Belongs to the RNA 3'-terminal cyclase family. Type 1 subfamily.</text>
</comment>
<keyword evidence="7" id="KW-0067">ATP-binding</keyword>
<comment type="catalytic activity">
    <reaction evidence="5">
        <text>a 3'-end 3'-phospho-ribonucleotide-RNA + ATP = a 3'-end 2',3'-cyclophospho-ribonucleotide-RNA + AMP + diphosphate</text>
        <dbReference type="Rhea" id="RHEA:23976"/>
        <dbReference type="Rhea" id="RHEA-COMP:10463"/>
        <dbReference type="Rhea" id="RHEA-COMP:10464"/>
        <dbReference type="ChEBI" id="CHEBI:30616"/>
        <dbReference type="ChEBI" id="CHEBI:33019"/>
        <dbReference type="ChEBI" id="CHEBI:83062"/>
        <dbReference type="ChEBI" id="CHEBI:83064"/>
        <dbReference type="ChEBI" id="CHEBI:456215"/>
        <dbReference type="EC" id="6.5.1.4"/>
    </reaction>
</comment>
<evidence type="ECO:0000256" key="7">
    <source>
        <dbReference type="PIRSR" id="PIRSR005378-2"/>
    </source>
</evidence>
<evidence type="ECO:0000259" key="10">
    <source>
        <dbReference type="Pfam" id="PF05189"/>
    </source>
</evidence>
<dbReference type="EC" id="6.5.1.4" evidence="2"/>
<dbReference type="Pfam" id="PF05189">
    <property type="entry name" value="RTC_insert"/>
    <property type="match status" value="1"/>
</dbReference>